<organism evidence="7 8">
    <name type="scientific">Kineosporia mesophila</name>
    <dbReference type="NCBI Taxonomy" id="566012"/>
    <lineage>
        <taxon>Bacteria</taxon>
        <taxon>Bacillati</taxon>
        <taxon>Actinomycetota</taxon>
        <taxon>Actinomycetes</taxon>
        <taxon>Kineosporiales</taxon>
        <taxon>Kineosporiaceae</taxon>
        <taxon>Kineosporia</taxon>
    </lineage>
</organism>
<keyword evidence="8" id="KW-1185">Reference proteome</keyword>
<accession>A0ABP6ZVI9</accession>
<feature type="transmembrane region" description="Helical" evidence="6">
    <location>
        <begin position="64"/>
        <end position="86"/>
    </location>
</feature>
<dbReference type="RefSeq" id="WP_231480993.1">
    <property type="nucleotide sequence ID" value="NZ_JAJOMA010000001.1"/>
</dbReference>
<evidence type="ECO:0000256" key="2">
    <source>
        <dbReference type="ARBA" id="ARBA00022475"/>
    </source>
</evidence>
<keyword evidence="4 6" id="KW-1133">Transmembrane helix</keyword>
<dbReference type="Proteomes" id="UP001501074">
    <property type="component" value="Unassembled WGS sequence"/>
</dbReference>
<comment type="subcellular location">
    <subcellularLocation>
        <location evidence="1">Cell membrane</location>
        <topology evidence="1">Multi-pass membrane protein</topology>
    </subcellularLocation>
</comment>
<gene>
    <name evidence="7" type="ORF">GCM10022223_40990</name>
</gene>
<protein>
    <recommendedName>
        <fullName evidence="9">Flippase-like domain-containing protein</fullName>
    </recommendedName>
</protein>
<evidence type="ECO:0000256" key="3">
    <source>
        <dbReference type="ARBA" id="ARBA00022692"/>
    </source>
</evidence>
<keyword evidence="3 6" id="KW-0812">Transmembrane</keyword>
<evidence type="ECO:0000256" key="5">
    <source>
        <dbReference type="ARBA" id="ARBA00023136"/>
    </source>
</evidence>
<feature type="transmembrane region" description="Helical" evidence="6">
    <location>
        <begin position="224"/>
        <end position="249"/>
    </location>
</feature>
<dbReference type="Pfam" id="PF03706">
    <property type="entry name" value="LPG_synthase_TM"/>
    <property type="match status" value="1"/>
</dbReference>
<keyword evidence="2" id="KW-1003">Cell membrane</keyword>
<dbReference type="PANTHER" id="PTHR39087:SF2">
    <property type="entry name" value="UPF0104 MEMBRANE PROTEIN MJ1595"/>
    <property type="match status" value="1"/>
</dbReference>
<dbReference type="NCBIfam" id="TIGR00374">
    <property type="entry name" value="flippase-like domain"/>
    <property type="match status" value="1"/>
</dbReference>
<evidence type="ECO:0000256" key="6">
    <source>
        <dbReference type="SAM" id="Phobius"/>
    </source>
</evidence>
<dbReference type="InterPro" id="IPR022791">
    <property type="entry name" value="L-PG_synthase/AglD"/>
</dbReference>
<reference evidence="8" key="1">
    <citation type="journal article" date="2019" name="Int. J. Syst. Evol. Microbiol.">
        <title>The Global Catalogue of Microorganisms (GCM) 10K type strain sequencing project: providing services to taxonomists for standard genome sequencing and annotation.</title>
        <authorList>
            <consortium name="The Broad Institute Genomics Platform"/>
            <consortium name="The Broad Institute Genome Sequencing Center for Infectious Disease"/>
            <person name="Wu L."/>
            <person name="Ma J."/>
        </authorList>
    </citation>
    <scope>NUCLEOTIDE SEQUENCE [LARGE SCALE GENOMIC DNA]</scope>
    <source>
        <strain evidence="8">JCM 16902</strain>
    </source>
</reference>
<evidence type="ECO:0000256" key="1">
    <source>
        <dbReference type="ARBA" id="ARBA00004651"/>
    </source>
</evidence>
<sequence>MSSAPETPAAQPLPAPEQSPAPRWRALVGRVLLVVASVLAVYVLSQQVDFADLWQRLRGADPLWLLLAALAAVLPVVGSALSFLAFAPGRVPFGQMTLVQLATSFVNLITPASAGGLALNVRYLTRRDIPLAVAVTVVGLVQTMSIVVTAVLVVVLLGASGRSFSDAPHVPWLTVLIAAGIFLIAVVLLRFWPWGRALAVRYVVKPFRDAGPQLRDIVTNRKRLALATLGHLTVTLGFIGVLGAALHAFDAGVPLVLLAVVVIAGSAIAGSVPVPGGIGAAEAALAGGLKVAGVDDYEVAVSAAVLFRVFTFWLRVPIGWLALVALRRQAAV</sequence>
<proteinExistence type="predicted"/>
<dbReference type="PANTHER" id="PTHR39087">
    <property type="entry name" value="UPF0104 MEMBRANE PROTEIN MJ1595"/>
    <property type="match status" value="1"/>
</dbReference>
<evidence type="ECO:0000256" key="4">
    <source>
        <dbReference type="ARBA" id="ARBA00022989"/>
    </source>
</evidence>
<feature type="transmembrane region" description="Helical" evidence="6">
    <location>
        <begin position="98"/>
        <end position="119"/>
    </location>
</feature>
<feature type="transmembrane region" description="Helical" evidence="6">
    <location>
        <begin position="131"/>
        <end position="158"/>
    </location>
</feature>
<feature type="transmembrane region" description="Helical" evidence="6">
    <location>
        <begin position="24"/>
        <end position="44"/>
    </location>
</feature>
<keyword evidence="5 6" id="KW-0472">Membrane</keyword>
<feature type="transmembrane region" description="Helical" evidence="6">
    <location>
        <begin position="255"/>
        <end position="274"/>
    </location>
</feature>
<feature type="transmembrane region" description="Helical" evidence="6">
    <location>
        <begin position="170"/>
        <end position="192"/>
    </location>
</feature>
<evidence type="ECO:0000313" key="8">
    <source>
        <dbReference type="Proteomes" id="UP001501074"/>
    </source>
</evidence>
<evidence type="ECO:0000313" key="7">
    <source>
        <dbReference type="EMBL" id="GAA3619926.1"/>
    </source>
</evidence>
<name>A0ABP6ZVI9_9ACTN</name>
<dbReference type="EMBL" id="BAAAZO010000006">
    <property type="protein sequence ID" value="GAA3619926.1"/>
    <property type="molecule type" value="Genomic_DNA"/>
</dbReference>
<evidence type="ECO:0008006" key="9">
    <source>
        <dbReference type="Google" id="ProtNLM"/>
    </source>
</evidence>
<comment type="caution">
    <text evidence="7">The sequence shown here is derived from an EMBL/GenBank/DDBJ whole genome shotgun (WGS) entry which is preliminary data.</text>
</comment>